<gene>
    <name evidence="2" type="ORF">A2592_03085</name>
</gene>
<dbReference type="EMBL" id="MFMT01000013">
    <property type="protein sequence ID" value="OGG88768.1"/>
    <property type="molecule type" value="Genomic_DNA"/>
</dbReference>
<accession>A0A1F6FSC8</accession>
<proteinExistence type="predicted"/>
<keyword evidence="1" id="KW-0472">Membrane</keyword>
<dbReference type="AlphaFoldDB" id="A0A1F6FSC8"/>
<keyword evidence="1" id="KW-1133">Transmembrane helix</keyword>
<sequence>MSKFSLEKQRIFPYLAWITVFLFSLFIYSITLELKKTTSDLEIRSAKLEANVKQDVLNIQFPN</sequence>
<protein>
    <submittedName>
        <fullName evidence="2">Uncharacterized protein</fullName>
    </submittedName>
</protein>
<reference evidence="2 3" key="1">
    <citation type="journal article" date="2016" name="Nat. Commun.">
        <title>Thousands of microbial genomes shed light on interconnected biogeochemical processes in an aquifer system.</title>
        <authorList>
            <person name="Anantharaman K."/>
            <person name="Brown C.T."/>
            <person name="Hug L.A."/>
            <person name="Sharon I."/>
            <person name="Castelle C.J."/>
            <person name="Probst A.J."/>
            <person name="Thomas B.C."/>
            <person name="Singh A."/>
            <person name="Wilkins M.J."/>
            <person name="Karaoz U."/>
            <person name="Brodie E.L."/>
            <person name="Williams K.H."/>
            <person name="Hubbard S.S."/>
            <person name="Banfield J.F."/>
        </authorList>
    </citation>
    <scope>NUCLEOTIDE SEQUENCE [LARGE SCALE GENOMIC DNA]</scope>
</reference>
<feature type="transmembrane region" description="Helical" evidence="1">
    <location>
        <begin position="12"/>
        <end position="31"/>
    </location>
</feature>
<keyword evidence="1" id="KW-0812">Transmembrane</keyword>
<evidence type="ECO:0000313" key="3">
    <source>
        <dbReference type="Proteomes" id="UP000179230"/>
    </source>
</evidence>
<organism evidence="2 3">
    <name type="scientific">Candidatus Kaiserbacteria bacterium RIFOXYD1_FULL_42_15</name>
    <dbReference type="NCBI Taxonomy" id="1798532"/>
    <lineage>
        <taxon>Bacteria</taxon>
        <taxon>Candidatus Kaiseribacteriota</taxon>
    </lineage>
</organism>
<evidence type="ECO:0000256" key="1">
    <source>
        <dbReference type="SAM" id="Phobius"/>
    </source>
</evidence>
<dbReference type="Proteomes" id="UP000179230">
    <property type="component" value="Unassembled WGS sequence"/>
</dbReference>
<name>A0A1F6FSC8_9BACT</name>
<comment type="caution">
    <text evidence="2">The sequence shown here is derived from an EMBL/GenBank/DDBJ whole genome shotgun (WGS) entry which is preliminary data.</text>
</comment>
<evidence type="ECO:0000313" key="2">
    <source>
        <dbReference type="EMBL" id="OGG88768.1"/>
    </source>
</evidence>